<feature type="transmembrane region" description="Helical" evidence="6">
    <location>
        <begin position="21"/>
        <end position="38"/>
    </location>
</feature>
<feature type="transmembrane region" description="Helical" evidence="6">
    <location>
        <begin position="599"/>
        <end position="622"/>
    </location>
</feature>
<keyword evidence="3 6" id="KW-1133">Transmembrane helix</keyword>
<evidence type="ECO:0000256" key="6">
    <source>
        <dbReference type="SAM" id="Phobius"/>
    </source>
</evidence>
<dbReference type="NCBIfam" id="TIGR03062">
    <property type="entry name" value="pip_yhgE_Cterm"/>
    <property type="match status" value="1"/>
</dbReference>
<evidence type="ECO:0000313" key="8">
    <source>
        <dbReference type="EMBL" id="GAF36939.1"/>
    </source>
</evidence>
<dbReference type="Gene3D" id="3.40.1710.10">
    <property type="entry name" value="abc type-2 transporter like domain"/>
    <property type="match status" value="1"/>
</dbReference>
<dbReference type="STRING" id="1423743.FD41_GL002839"/>
<dbReference type="Pfam" id="PF12698">
    <property type="entry name" value="ABC2_membrane_3"/>
    <property type="match status" value="1"/>
</dbReference>
<dbReference type="EMBL" id="BAKI01000020">
    <property type="protein sequence ID" value="GAF36939.1"/>
    <property type="molecule type" value="Genomic_DNA"/>
</dbReference>
<evidence type="ECO:0000256" key="2">
    <source>
        <dbReference type="ARBA" id="ARBA00022692"/>
    </source>
</evidence>
<dbReference type="PANTHER" id="PTHR43077:SF10">
    <property type="entry name" value="TRANSPORT PERMEASE PROTEIN"/>
    <property type="match status" value="1"/>
</dbReference>
<feature type="transmembrane region" description="Helical" evidence="6">
    <location>
        <begin position="569"/>
        <end position="593"/>
    </location>
</feature>
<dbReference type="AlphaFoldDB" id="X0PAY4"/>
<gene>
    <name evidence="8" type="ORF">JCM14108_1936</name>
</gene>
<protein>
    <recommendedName>
        <fullName evidence="7">ABC-2 type transporter transmembrane domain-containing protein</fullName>
    </recommendedName>
</protein>
<dbReference type="InterPro" id="IPR051328">
    <property type="entry name" value="T7SS_ABC-Transporter"/>
</dbReference>
<evidence type="ECO:0000313" key="9">
    <source>
        <dbReference type="Proteomes" id="UP000019488"/>
    </source>
</evidence>
<dbReference type="NCBIfam" id="TIGR03061">
    <property type="entry name" value="pip_yhgE_Nterm"/>
    <property type="match status" value="1"/>
</dbReference>
<keyword evidence="2 6" id="KW-0812">Transmembrane</keyword>
<dbReference type="OrthoDB" id="9811483at2"/>
<sequence length="723" mass="80246">MHTIFRLLIRDFKNIFRSRPVLITLIAFCVIPALYALLNIKASWNPYAQANTRRLPIAVINNDEGSIVNGKSLNVGDQVIGELKKNHEINWVITNDWQGNNGLDQGKYYALIEIPNDFSSRLATLASGNPQKPKVIYKSNEKLNPAATIISGQARDTLTQRIRTNFTKITGREILQEMNAVGDKLNTKKPQILQIRTSLLNAITTINKTKTYLNHLSNNSNDVQDYLKNINQDIPKISAQITHLQAIVNHGRSLNQATNRTIDSARSTLSNGFDSLRSQNDRVQSILTNLATMLNAKSNSSLLKAEVVQVTALNDAMVDQINTLLRALDVINNLLPNNGATSLIRSLATLKSSLKGQQTTISKLNQLISQRHRATSKTRTLINHLTSKDDQLSTNIDKAANTFNATTTQSLDNLDSINSNSLNNDNSVTQTLQNLVTELQALQSAGSSASKLSSGRIDKVNDRLDNVQDTLRDLDQKAHFINNKNLTELTNLLEKDPDLSNLLSSPISLKSTELYNLGKFGYAAMPFYAVLSIWVGIVLLTAIVTWHYKLPKNSRLPRPSLLQQYIGKLLLFMTFSFSQTTFALLGELLILGIRPSSLWALLIVAYTTTFIFSVILFSLVFLFGNAGKVFGVLMLIVQIFGTGGIYPLETIPHDLAALAPLLPFTYAIRAFREAIAGPDWGVLGHLLLALAVFGSIFLLLTPLKRFFIRPVKMLEEGMRRSKL</sequence>
<evidence type="ECO:0000256" key="5">
    <source>
        <dbReference type="SAM" id="Coils"/>
    </source>
</evidence>
<feature type="transmembrane region" description="Helical" evidence="6">
    <location>
        <begin position="527"/>
        <end position="548"/>
    </location>
</feature>
<comment type="subcellular location">
    <subcellularLocation>
        <location evidence="1">Membrane</location>
        <topology evidence="1">Multi-pass membrane protein</topology>
    </subcellularLocation>
</comment>
<proteinExistence type="predicted"/>
<dbReference type="InterPro" id="IPR017500">
    <property type="entry name" value="Phage_infect_YhgE_N"/>
</dbReference>
<feature type="coiled-coil region" evidence="5">
    <location>
        <begin position="457"/>
        <end position="484"/>
    </location>
</feature>
<evidence type="ECO:0000256" key="1">
    <source>
        <dbReference type="ARBA" id="ARBA00004141"/>
    </source>
</evidence>
<feature type="transmembrane region" description="Helical" evidence="6">
    <location>
        <begin position="629"/>
        <end position="648"/>
    </location>
</feature>
<feature type="domain" description="ABC-2 type transporter transmembrane" evidence="7">
    <location>
        <begin position="378"/>
        <end position="701"/>
    </location>
</feature>
<dbReference type="RefSeq" id="WP_035180016.1">
    <property type="nucleotide sequence ID" value="NZ_AZFY01000070.1"/>
</dbReference>
<organism evidence="8 9">
    <name type="scientific">Lentilactobacillus farraginis DSM 18382 = JCM 14108</name>
    <dbReference type="NCBI Taxonomy" id="1423743"/>
    <lineage>
        <taxon>Bacteria</taxon>
        <taxon>Bacillati</taxon>
        <taxon>Bacillota</taxon>
        <taxon>Bacilli</taxon>
        <taxon>Lactobacillales</taxon>
        <taxon>Lactobacillaceae</taxon>
        <taxon>Lentilactobacillus</taxon>
    </lineage>
</organism>
<dbReference type="GO" id="GO:0016020">
    <property type="term" value="C:membrane"/>
    <property type="evidence" value="ECO:0007669"/>
    <property type="project" value="UniProtKB-SubCell"/>
</dbReference>
<dbReference type="eggNOG" id="COG1511">
    <property type="taxonomic scope" value="Bacteria"/>
</dbReference>
<evidence type="ECO:0000256" key="4">
    <source>
        <dbReference type="ARBA" id="ARBA00023136"/>
    </source>
</evidence>
<feature type="transmembrane region" description="Helical" evidence="6">
    <location>
        <begin position="682"/>
        <end position="703"/>
    </location>
</feature>
<dbReference type="Proteomes" id="UP000019488">
    <property type="component" value="Unassembled WGS sequence"/>
</dbReference>
<dbReference type="GO" id="GO:0140359">
    <property type="term" value="F:ABC-type transporter activity"/>
    <property type="evidence" value="ECO:0007669"/>
    <property type="project" value="InterPro"/>
</dbReference>
<accession>X0PAY4</accession>
<keyword evidence="5" id="KW-0175">Coiled coil</keyword>
<evidence type="ECO:0000259" key="7">
    <source>
        <dbReference type="Pfam" id="PF12698"/>
    </source>
</evidence>
<dbReference type="InterPro" id="IPR013525">
    <property type="entry name" value="ABC2_TM"/>
</dbReference>
<dbReference type="InterPro" id="IPR017501">
    <property type="entry name" value="Phage_infect_YhgE_C"/>
</dbReference>
<comment type="caution">
    <text evidence="8">The sequence shown here is derived from an EMBL/GenBank/DDBJ whole genome shotgun (WGS) entry which is preliminary data.</text>
</comment>
<reference evidence="8" key="1">
    <citation type="journal article" date="2014" name="Genome Announc.">
        <title>Draft Genome Sequences of Two Lactobacillus Strains, L. farraginis JCM 14108T and L. composti JCM 14202T, Isolated from Compost of Distilled Shochu Residue.</title>
        <authorList>
            <person name="Yuki M."/>
            <person name="Oshima K."/>
            <person name="Suda W."/>
            <person name="Kitahara M."/>
            <person name="Kitamura K."/>
            <person name="Iida T."/>
            <person name="Hattori M."/>
            <person name="Ohkuma M."/>
        </authorList>
    </citation>
    <scope>NUCLEOTIDE SEQUENCE [LARGE SCALE GENOMIC DNA]</scope>
    <source>
        <strain evidence="8">JCM 14108</strain>
    </source>
</reference>
<dbReference type="PANTHER" id="PTHR43077">
    <property type="entry name" value="TRANSPORT PERMEASE YVFS-RELATED"/>
    <property type="match status" value="1"/>
</dbReference>
<keyword evidence="4 6" id="KW-0472">Membrane</keyword>
<evidence type="ECO:0000256" key="3">
    <source>
        <dbReference type="ARBA" id="ARBA00022989"/>
    </source>
</evidence>
<name>X0PAY4_9LACO</name>